<evidence type="ECO:0000313" key="3">
    <source>
        <dbReference type="Proteomes" id="UP001219901"/>
    </source>
</evidence>
<protein>
    <recommendedName>
        <fullName evidence="5">PilN domain-containing protein</fullName>
    </recommendedName>
</protein>
<reference evidence="3" key="3">
    <citation type="submission" date="2023-06" db="EMBL/GenBank/DDBJ databases">
        <title>Pangenomics reveal diversification of enzyme families and niche specialization in globally abundant SAR202 bacteria.</title>
        <authorList>
            <person name="Saw J.H.W."/>
        </authorList>
    </citation>
    <scope>NUCLEOTIDE SEQUENCE [LARGE SCALE GENOMIC DNA]</scope>
    <source>
        <strain evidence="3">JH1073</strain>
    </source>
</reference>
<evidence type="ECO:0000313" key="2">
    <source>
        <dbReference type="EMBL" id="WFG38896.1"/>
    </source>
</evidence>
<reference evidence="3 4" key="1">
    <citation type="submission" date="2019-11" db="EMBL/GenBank/DDBJ databases">
        <authorList>
            <person name="Cho J.-C."/>
        </authorList>
    </citation>
    <scope>NUCLEOTIDE SEQUENCE [LARGE SCALE GENOMIC DNA]</scope>
    <source>
        <strain evidence="2 3">JH1073</strain>
        <strain evidence="1 4">JH702</strain>
    </source>
</reference>
<dbReference type="EMBL" id="CP046147">
    <property type="protein sequence ID" value="WFG38896.1"/>
    <property type="molecule type" value="Genomic_DNA"/>
</dbReference>
<evidence type="ECO:0000313" key="1">
    <source>
        <dbReference type="EMBL" id="MDG0866390.1"/>
    </source>
</evidence>
<gene>
    <name evidence="1" type="ORF">GKO46_04800</name>
    <name evidence="2" type="ORF">GKO48_04460</name>
</gene>
<sequence>MISPKWQRRSPKNIEIESGPSVLSRLGGRLSAVASGLMYQSIEPSLEALPEERHDNGPFGRLGPNSAQTVRRGASAVGRTISAPFGALLTVTVADGFVRVLTARGNRVRAWAESDLPPGVVQHGLIVDEQTFIEVLSGVIKEIARNGKLNSQKVAVAITGRNMVQRRLTVYVEDGQELVDAIVDASSDSMSIRTEEMQIEWDAEELDLIEEDEFDELEDEDEDEELDSEEPVVTADTVVSEQPVAQVPEELGLENLSVSMEQEPDGDPYDVYALALHKHVIRRNLRTVSELSTGFAGVQPKILALAAAVNSRAAVILDIEENTLLTAVVSNGLPEVIREVGIDKRMSEQEWETLVSKQISQAVSFYDSIFPEEPLGADVEVFLTGDADQAKLAVDKVLENLPYALSSMPRTLRAPDDFPFEKYAANVGMVLVSGKRFWQRAPVHLLSTPKFDFRPKQYRPRPLPVGAVLKFAAVLILGFGVLSSYQAYTSQVSSVDSAKRTLDILQLQSDLRAVELVETRDARLQLEAAKAKTERLIAANEVLEDQDNGFGDTVSIISKAAPSDVKVTLVDDDGRIVAVSAASGDYPEMLAFIRLLEDVPQFQHVQVLSMGRDAAVSSGDGSEPAAQGGSVVLESEVEASLVITRIKIDDNQILVGEELVAVND</sequence>
<dbReference type="AlphaFoldDB" id="A0AAJ5ZHI9"/>
<accession>A0AAJ5ZHI9</accession>
<dbReference type="Proteomes" id="UP001321249">
    <property type="component" value="Unassembled WGS sequence"/>
</dbReference>
<proteinExistence type="predicted"/>
<evidence type="ECO:0000313" key="4">
    <source>
        <dbReference type="Proteomes" id="UP001321249"/>
    </source>
</evidence>
<organism evidence="2 3">
    <name type="scientific">Candidatus Lucifugimonas marina</name>
    <dbReference type="NCBI Taxonomy" id="3038979"/>
    <lineage>
        <taxon>Bacteria</taxon>
        <taxon>Bacillati</taxon>
        <taxon>Chloroflexota</taxon>
        <taxon>Dehalococcoidia</taxon>
        <taxon>SAR202 cluster</taxon>
        <taxon>Candidatus Lucifugimonadales</taxon>
        <taxon>Candidatus Lucifugimonadaceae</taxon>
        <taxon>Candidatus Lucifugimonas</taxon>
    </lineage>
</organism>
<dbReference type="RefSeq" id="WP_342822174.1">
    <property type="nucleotide sequence ID" value="NZ_CP046146.1"/>
</dbReference>
<dbReference type="EMBL" id="WMBE01000001">
    <property type="protein sequence ID" value="MDG0866390.1"/>
    <property type="molecule type" value="Genomic_DNA"/>
</dbReference>
<dbReference type="Gene3D" id="3.30.420.40">
    <property type="match status" value="1"/>
</dbReference>
<name>A0AAJ5ZHI9_9CHLR</name>
<keyword evidence="3" id="KW-1185">Reference proteome</keyword>
<dbReference type="Proteomes" id="UP001219901">
    <property type="component" value="Chromosome"/>
</dbReference>
<reference evidence="2" key="2">
    <citation type="journal article" date="2023" name="Nat. Commun.">
        <title>Cultivation of marine bacteria of the SAR202 clade.</title>
        <authorList>
            <person name="Lim Y."/>
            <person name="Seo J.H."/>
            <person name="Giovannoni S.J."/>
            <person name="Kang I."/>
            <person name="Cho J.C."/>
        </authorList>
    </citation>
    <scope>NUCLEOTIDE SEQUENCE</scope>
    <source>
        <strain evidence="2">JH1073</strain>
    </source>
</reference>
<evidence type="ECO:0008006" key="5">
    <source>
        <dbReference type="Google" id="ProtNLM"/>
    </source>
</evidence>